<evidence type="ECO:0000256" key="1">
    <source>
        <dbReference type="SAM" id="MobiDB-lite"/>
    </source>
</evidence>
<organism evidence="2">
    <name type="scientific">Opuntia streptacantha</name>
    <name type="common">Prickly pear cactus</name>
    <name type="synonym">Opuntia cardona</name>
    <dbReference type="NCBI Taxonomy" id="393608"/>
    <lineage>
        <taxon>Eukaryota</taxon>
        <taxon>Viridiplantae</taxon>
        <taxon>Streptophyta</taxon>
        <taxon>Embryophyta</taxon>
        <taxon>Tracheophyta</taxon>
        <taxon>Spermatophyta</taxon>
        <taxon>Magnoliopsida</taxon>
        <taxon>eudicotyledons</taxon>
        <taxon>Gunneridae</taxon>
        <taxon>Pentapetalae</taxon>
        <taxon>Caryophyllales</taxon>
        <taxon>Cactineae</taxon>
        <taxon>Cactaceae</taxon>
        <taxon>Opuntioideae</taxon>
        <taxon>Opuntia</taxon>
    </lineage>
</organism>
<protein>
    <submittedName>
        <fullName evidence="2">Uncharacterized protein</fullName>
    </submittedName>
</protein>
<dbReference type="PANTHER" id="PTHR36884">
    <property type="entry name" value="FIP1[III]-LIKE PROTEIN"/>
    <property type="match status" value="1"/>
</dbReference>
<proteinExistence type="predicted"/>
<accession>A0A7C8Z4X7</accession>
<feature type="compositionally biased region" description="Pro residues" evidence="1">
    <location>
        <begin position="26"/>
        <end position="37"/>
    </location>
</feature>
<feature type="region of interest" description="Disordered" evidence="1">
    <location>
        <begin position="157"/>
        <end position="206"/>
    </location>
</feature>
<feature type="compositionally biased region" description="Polar residues" evidence="1">
    <location>
        <begin position="54"/>
        <end position="69"/>
    </location>
</feature>
<dbReference type="GO" id="GO:0003723">
    <property type="term" value="F:RNA binding"/>
    <property type="evidence" value="ECO:0007669"/>
    <property type="project" value="TreeGrafter"/>
</dbReference>
<dbReference type="EMBL" id="GISG01091381">
    <property type="protein sequence ID" value="MBA4634518.1"/>
    <property type="molecule type" value="Transcribed_RNA"/>
</dbReference>
<evidence type="ECO:0000313" key="2">
    <source>
        <dbReference type="EMBL" id="MBA4634518.1"/>
    </source>
</evidence>
<dbReference type="GO" id="GO:0016607">
    <property type="term" value="C:nuclear speck"/>
    <property type="evidence" value="ECO:0007669"/>
    <property type="project" value="TreeGrafter"/>
</dbReference>
<reference evidence="2" key="2">
    <citation type="submission" date="2020-07" db="EMBL/GenBank/DDBJ databases">
        <authorList>
            <person name="Vera ALvarez R."/>
            <person name="Arias-Moreno D.M."/>
            <person name="Jimenez-Jacinto V."/>
            <person name="Jimenez-Bremont J.F."/>
            <person name="Swaminathan K."/>
            <person name="Moose S.P."/>
            <person name="Guerrero-Gonzalez M.L."/>
            <person name="Marino-Ramirez L."/>
            <person name="Landsman D."/>
            <person name="Rodriguez-Kessler M."/>
            <person name="Delgado-Sanchez P."/>
        </authorList>
    </citation>
    <scope>NUCLEOTIDE SEQUENCE</scope>
    <source>
        <tissue evidence="2">Cladode</tissue>
    </source>
</reference>
<dbReference type="PANTHER" id="PTHR36884:SF1">
    <property type="entry name" value="FIP1[V]-LIKE PROTEIN"/>
    <property type="match status" value="1"/>
</dbReference>
<dbReference type="GO" id="GO:0006397">
    <property type="term" value="P:mRNA processing"/>
    <property type="evidence" value="ECO:0007669"/>
    <property type="project" value="InterPro"/>
</dbReference>
<feature type="compositionally biased region" description="Acidic residues" evidence="1">
    <location>
        <begin position="197"/>
        <end position="206"/>
    </location>
</feature>
<sequence>MEDDDEFGDLYTDVLRTFPSSSSSAPRPPHTEAPPSRPIDIDLQSDVDAPSAALDSNFTGSEAGNTDSSRLSDSKPEAVAGPASKIWESPSAAAEVSAIRVLHTADLNLAVEEEEDAPLQDQKGANKLNVIGADKDGDFDIIEHNLSAADQLNGSMEDLDSEPIIPGLATPPLSNPASDVGPAADFGSSKCDGVGGEGDDWDSDSEDDLQIVLNDNNHGPMGMETNGLMVAANDDDEDEEPLVIVADNDVGHQPAEEQDWGEDQGQPSDGKEIADPSKANGGLVAAPKTGYSNYGYHPFHSQFKVS</sequence>
<name>A0A7C8Z4X7_OPUST</name>
<feature type="region of interest" description="Disordered" evidence="1">
    <location>
        <begin position="1"/>
        <end position="90"/>
    </location>
</feature>
<feature type="region of interest" description="Disordered" evidence="1">
    <location>
        <begin position="246"/>
        <end position="306"/>
    </location>
</feature>
<dbReference type="InterPro" id="IPR044976">
    <property type="entry name" value="FIPS5/FIPS3-like"/>
</dbReference>
<reference evidence="2" key="1">
    <citation type="journal article" date="2013" name="J. Plant Res.">
        <title>Effect of fungi and light on seed germination of three Opuntia species from semiarid lands of central Mexico.</title>
        <authorList>
            <person name="Delgado-Sanchez P."/>
            <person name="Jimenez-Bremont J.F."/>
            <person name="Guerrero-Gonzalez Mde L."/>
            <person name="Flores J."/>
        </authorList>
    </citation>
    <scope>NUCLEOTIDE SEQUENCE</scope>
    <source>
        <tissue evidence="2">Cladode</tissue>
    </source>
</reference>
<dbReference type="AlphaFoldDB" id="A0A7C8Z4X7"/>